<dbReference type="AlphaFoldDB" id="A0A3B0V4T1"/>
<dbReference type="EMBL" id="UOEX01000253">
    <property type="protein sequence ID" value="VAW38568.1"/>
    <property type="molecule type" value="Genomic_DNA"/>
</dbReference>
<proteinExistence type="predicted"/>
<name>A0A3B0V4T1_9ZZZZ</name>
<organism evidence="1">
    <name type="scientific">hydrothermal vent metagenome</name>
    <dbReference type="NCBI Taxonomy" id="652676"/>
    <lineage>
        <taxon>unclassified sequences</taxon>
        <taxon>metagenomes</taxon>
        <taxon>ecological metagenomes</taxon>
    </lineage>
</organism>
<reference evidence="1" key="1">
    <citation type="submission" date="2018-06" db="EMBL/GenBank/DDBJ databases">
        <authorList>
            <person name="Zhirakovskaya E."/>
        </authorList>
    </citation>
    <scope>NUCLEOTIDE SEQUENCE</scope>
</reference>
<gene>
    <name evidence="1" type="ORF">MNBD_DELTA03-1897</name>
</gene>
<evidence type="ECO:0000313" key="1">
    <source>
        <dbReference type="EMBL" id="VAW38568.1"/>
    </source>
</evidence>
<protein>
    <submittedName>
        <fullName evidence="1">Uncharacterized protein</fullName>
    </submittedName>
</protein>
<feature type="non-terminal residue" evidence="1">
    <location>
        <position position="1"/>
    </location>
</feature>
<sequence length="22" mass="2365">KRLLLSGLSLDDVLPVLSKAIN</sequence>
<accession>A0A3B0V4T1</accession>